<feature type="compositionally biased region" description="Basic residues" evidence="1">
    <location>
        <begin position="84"/>
        <end position="94"/>
    </location>
</feature>
<proteinExistence type="predicted"/>
<comment type="caution">
    <text evidence="2">The sequence shown here is derived from an EMBL/GenBank/DDBJ whole genome shotgun (WGS) entry which is preliminary data.</text>
</comment>
<name>A0ABM9DY07_9HYPH</name>
<evidence type="ECO:0000256" key="1">
    <source>
        <dbReference type="SAM" id="MobiDB-lite"/>
    </source>
</evidence>
<feature type="region of interest" description="Disordered" evidence="1">
    <location>
        <begin position="72"/>
        <end position="106"/>
    </location>
</feature>
<evidence type="ECO:0000313" key="2">
    <source>
        <dbReference type="EMBL" id="CAH2401665.1"/>
    </source>
</evidence>
<gene>
    <name evidence="2" type="ORF">MES5069_30111</name>
</gene>
<protein>
    <submittedName>
        <fullName evidence="2">Uncharacterized protein</fullName>
    </submittedName>
</protein>
<dbReference type="EMBL" id="CAKXZT010000124">
    <property type="protein sequence ID" value="CAH2401665.1"/>
    <property type="molecule type" value="Genomic_DNA"/>
</dbReference>
<reference evidence="2 3" key="1">
    <citation type="submission" date="2022-03" db="EMBL/GenBank/DDBJ databases">
        <authorList>
            <person name="Brunel B."/>
        </authorList>
    </citation>
    <scope>NUCLEOTIDE SEQUENCE [LARGE SCALE GENOMIC DNA]</scope>
    <source>
        <strain evidence="2">STM5069sample</strain>
    </source>
</reference>
<keyword evidence="3" id="KW-1185">Reference proteome</keyword>
<evidence type="ECO:0000313" key="3">
    <source>
        <dbReference type="Proteomes" id="UP001153050"/>
    </source>
</evidence>
<dbReference type="Proteomes" id="UP001153050">
    <property type="component" value="Unassembled WGS sequence"/>
</dbReference>
<accession>A0ABM9DY07</accession>
<sequence>MPFVAGQSLQGWNSLQIVEVGAAPIALPGTSPHTATEKGAGRNVGALLAAPAIGETGDDSALSPSLYSHYTGRGCRQAGEGRRRLPKRMTRRSQRAFECRPSILTT</sequence>
<organism evidence="2 3">
    <name type="scientific">Mesorhizobium escarrei</name>
    <dbReference type="NCBI Taxonomy" id="666018"/>
    <lineage>
        <taxon>Bacteria</taxon>
        <taxon>Pseudomonadati</taxon>
        <taxon>Pseudomonadota</taxon>
        <taxon>Alphaproteobacteria</taxon>
        <taxon>Hyphomicrobiales</taxon>
        <taxon>Phyllobacteriaceae</taxon>
        <taxon>Mesorhizobium</taxon>
    </lineage>
</organism>